<dbReference type="Gene3D" id="3.30.110.70">
    <property type="entry name" value="Hypothetical protein apc22750. Chain B"/>
    <property type="match status" value="1"/>
</dbReference>
<evidence type="ECO:0000256" key="2">
    <source>
        <dbReference type="HAMAP-Rule" id="MF_00338"/>
    </source>
</evidence>
<dbReference type="HAMAP" id="MF_00338">
    <property type="entry name" value="UPF0145"/>
    <property type="match status" value="1"/>
</dbReference>
<evidence type="ECO:0000256" key="1">
    <source>
        <dbReference type="ARBA" id="ARBA00010751"/>
    </source>
</evidence>
<keyword evidence="4" id="KW-1185">Reference proteome</keyword>
<accession>A0A7Z9BYP7</accession>
<dbReference type="Proteomes" id="UP000184550">
    <property type="component" value="Unassembled WGS sequence"/>
</dbReference>
<gene>
    <name evidence="3" type="primary">ybjQ</name>
    <name evidence="3" type="ORF">PL8927_850010</name>
</gene>
<dbReference type="RefSeq" id="WP_083626613.1">
    <property type="nucleotide sequence ID" value="NZ_LR734885.1"/>
</dbReference>
<dbReference type="OrthoDB" id="9796448at2"/>
<evidence type="ECO:0000313" key="4">
    <source>
        <dbReference type="Proteomes" id="UP000184550"/>
    </source>
</evidence>
<comment type="caution">
    <text evidence="3">The sequence shown here is derived from an EMBL/GenBank/DDBJ whole genome shotgun (WGS) entry which is preliminary data.</text>
</comment>
<proteinExistence type="inferred from homology"/>
<dbReference type="EMBL" id="CZCU02000163">
    <property type="protein sequence ID" value="VXD25220.1"/>
    <property type="molecule type" value="Genomic_DNA"/>
</dbReference>
<sequence>MILTTTSTLQGKEIIEYYGVVSGEAILGANIIRDFFAGVRDIVGGRAAAYEQSLREAKEIAMLEMIEDAKSLGANAIIGIDLDYETVCEGMLMVAASGTAVKYL</sequence>
<organism evidence="3 4">
    <name type="scientific">Planktothrix serta PCC 8927</name>
    <dbReference type="NCBI Taxonomy" id="671068"/>
    <lineage>
        <taxon>Bacteria</taxon>
        <taxon>Bacillati</taxon>
        <taxon>Cyanobacteriota</taxon>
        <taxon>Cyanophyceae</taxon>
        <taxon>Oscillatoriophycideae</taxon>
        <taxon>Oscillatoriales</taxon>
        <taxon>Microcoleaceae</taxon>
        <taxon>Planktothrix</taxon>
    </lineage>
</organism>
<dbReference type="AlphaFoldDB" id="A0A7Z9BYP7"/>
<reference evidence="3" key="1">
    <citation type="submission" date="2019-10" db="EMBL/GenBank/DDBJ databases">
        <authorList>
            <consortium name="Genoscope - CEA"/>
            <person name="William W."/>
        </authorList>
    </citation>
    <scope>NUCLEOTIDE SEQUENCE [LARGE SCALE GENOMIC DNA]</scope>
    <source>
        <strain evidence="3">BBR_PRJEB10992</strain>
    </source>
</reference>
<evidence type="ECO:0000313" key="3">
    <source>
        <dbReference type="EMBL" id="VXD25220.1"/>
    </source>
</evidence>
<dbReference type="Pfam" id="PF01906">
    <property type="entry name" value="YbjQ_1"/>
    <property type="match status" value="1"/>
</dbReference>
<dbReference type="InterPro" id="IPR002765">
    <property type="entry name" value="UPF0145_YbjQ-like"/>
</dbReference>
<comment type="similarity">
    <text evidence="1 2">Belongs to the UPF0145 family.</text>
</comment>
<dbReference type="SUPFAM" id="SSF117782">
    <property type="entry name" value="YbjQ-like"/>
    <property type="match status" value="1"/>
</dbReference>
<dbReference type="PANTHER" id="PTHR34068:SF1">
    <property type="entry name" value="UPF0145 PROTEIN YBJQ"/>
    <property type="match status" value="1"/>
</dbReference>
<protein>
    <recommendedName>
        <fullName evidence="2">UPF0145 protein PL8927_850010</fullName>
    </recommendedName>
</protein>
<name>A0A7Z9BYP7_9CYAN</name>
<dbReference type="InterPro" id="IPR035439">
    <property type="entry name" value="UPF0145_dom_sf"/>
</dbReference>
<dbReference type="PANTHER" id="PTHR34068">
    <property type="entry name" value="UPF0145 PROTEIN YBJQ"/>
    <property type="match status" value="1"/>
</dbReference>